<dbReference type="PANTHER" id="PTHR18896">
    <property type="entry name" value="PHOSPHOLIPASE D"/>
    <property type="match status" value="1"/>
</dbReference>
<dbReference type="Gene3D" id="2.30.29.30">
    <property type="entry name" value="Pleckstrin-homology domain (PH domain)/Phosphotyrosine-binding domain (PTB)"/>
    <property type="match status" value="1"/>
</dbReference>
<evidence type="ECO:0000313" key="11">
    <source>
        <dbReference type="Proteomes" id="UP000886520"/>
    </source>
</evidence>
<reference evidence="10" key="1">
    <citation type="submission" date="2021-01" db="EMBL/GenBank/DDBJ databases">
        <title>Adiantum capillus-veneris genome.</title>
        <authorList>
            <person name="Fang Y."/>
            <person name="Liao Q."/>
        </authorList>
    </citation>
    <scope>NUCLEOTIDE SEQUENCE</scope>
    <source>
        <strain evidence="10">H3</strain>
        <tissue evidence="10">Leaf</tissue>
    </source>
</reference>
<evidence type="ECO:0000313" key="10">
    <source>
        <dbReference type="EMBL" id="KAI5065331.1"/>
    </source>
</evidence>
<dbReference type="PANTHER" id="PTHR18896:SF76">
    <property type="entry name" value="PHOSPHOLIPASE"/>
    <property type="match status" value="1"/>
</dbReference>
<keyword evidence="4 6" id="KW-0442">Lipid degradation</keyword>
<gene>
    <name evidence="10" type="ORF">GOP47_0020026</name>
</gene>
<dbReference type="AlphaFoldDB" id="A0A9D4UC78"/>
<dbReference type="SUPFAM" id="SSF56024">
    <property type="entry name" value="Phospholipase D/nuclease"/>
    <property type="match status" value="2"/>
</dbReference>
<dbReference type="GO" id="GO:0006654">
    <property type="term" value="P:phosphatidic acid biosynthetic process"/>
    <property type="evidence" value="ECO:0007669"/>
    <property type="project" value="InterPro"/>
</dbReference>
<dbReference type="SUPFAM" id="SSF50729">
    <property type="entry name" value="PH domain-like"/>
    <property type="match status" value="1"/>
</dbReference>
<evidence type="ECO:0000256" key="6">
    <source>
        <dbReference type="PIRNR" id="PIRNR009376"/>
    </source>
</evidence>
<dbReference type="GO" id="GO:0035556">
    <property type="term" value="P:intracellular signal transduction"/>
    <property type="evidence" value="ECO:0007669"/>
    <property type="project" value="InterPro"/>
</dbReference>
<dbReference type="FunFam" id="3.30.870.10:FF:000011">
    <property type="entry name" value="Phospholipase"/>
    <property type="match status" value="1"/>
</dbReference>
<dbReference type="Pfam" id="PF00614">
    <property type="entry name" value="PLDc"/>
    <property type="match status" value="1"/>
</dbReference>
<dbReference type="GO" id="GO:0004630">
    <property type="term" value="F:phospholipase D activity"/>
    <property type="evidence" value="ECO:0007669"/>
    <property type="project" value="UniProtKB-UniRule"/>
</dbReference>
<dbReference type="OrthoDB" id="14911at2759"/>
<evidence type="ECO:0000256" key="2">
    <source>
        <dbReference type="ARBA" id="ARBA00022737"/>
    </source>
</evidence>
<dbReference type="Proteomes" id="UP000886520">
    <property type="component" value="Chromosome 19"/>
</dbReference>
<dbReference type="InterPro" id="IPR015679">
    <property type="entry name" value="PLipase_D_fam"/>
</dbReference>
<dbReference type="PROSITE" id="PS50035">
    <property type="entry name" value="PLD"/>
    <property type="match status" value="2"/>
</dbReference>
<dbReference type="GO" id="GO:0009395">
    <property type="term" value="P:phospholipid catabolic process"/>
    <property type="evidence" value="ECO:0007669"/>
    <property type="project" value="TreeGrafter"/>
</dbReference>
<feature type="domain" description="PLD phosphodiesterase" evidence="9">
    <location>
        <begin position="894"/>
        <end position="921"/>
    </location>
</feature>
<evidence type="ECO:0000259" key="8">
    <source>
        <dbReference type="PROSITE" id="PS50003"/>
    </source>
</evidence>
<evidence type="ECO:0000259" key="9">
    <source>
        <dbReference type="PROSITE" id="PS50035"/>
    </source>
</evidence>
<comment type="caution">
    <text evidence="10">The sequence shown here is derived from an EMBL/GenBank/DDBJ whole genome shotgun (WGS) entry which is preliminary data.</text>
</comment>
<dbReference type="SMART" id="SM00155">
    <property type="entry name" value="PLDc"/>
    <property type="match status" value="2"/>
</dbReference>
<feature type="domain" description="PH" evidence="8">
    <location>
        <begin position="208"/>
        <end position="335"/>
    </location>
</feature>
<evidence type="ECO:0000256" key="7">
    <source>
        <dbReference type="SAM" id="MobiDB-lite"/>
    </source>
</evidence>
<dbReference type="CDD" id="cd09138">
    <property type="entry name" value="PLDc_vPLD1_2_yPLD_like_1"/>
    <property type="match status" value="1"/>
</dbReference>
<dbReference type="InterPro" id="IPR001736">
    <property type="entry name" value="PLipase_D/transphosphatidylase"/>
</dbReference>
<evidence type="ECO:0000256" key="1">
    <source>
        <dbReference type="ARBA" id="ARBA00000798"/>
    </source>
</evidence>
<evidence type="ECO:0000256" key="4">
    <source>
        <dbReference type="ARBA" id="ARBA00022963"/>
    </source>
</evidence>
<dbReference type="EC" id="3.1.4.4" evidence="6"/>
<proteinExistence type="inferred from homology"/>
<dbReference type="PROSITE" id="PS50003">
    <property type="entry name" value="PH_DOMAIN"/>
    <property type="match status" value="1"/>
</dbReference>
<comment type="catalytic activity">
    <reaction evidence="1 6">
        <text>a 1,2-diacyl-sn-glycero-3-phosphocholine + H2O = a 1,2-diacyl-sn-glycero-3-phosphate + choline + H(+)</text>
        <dbReference type="Rhea" id="RHEA:14445"/>
        <dbReference type="ChEBI" id="CHEBI:15354"/>
        <dbReference type="ChEBI" id="CHEBI:15377"/>
        <dbReference type="ChEBI" id="CHEBI:15378"/>
        <dbReference type="ChEBI" id="CHEBI:57643"/>
        <dbReference type="ChEBI" id="CHEBI:58608"/>
        <dbReference type="EC" id="3.1.4.4"/>
    </reaction>
</comment>
<keyword evidence="5" id="KW-0443">Lipid metabolism</keyword>
<feature type="domain" description="PLD phosphodiesterase" evidence="9">
    <location>
        <begin position="470"/>
        <end position="497"/>
    </location>
</feature>
<dbReference type="InterPro" id="IPR016555">
    <property type="entry name" value="PLipase_D_euk"/>
</dbReference>
<name>A0A9D4UC78_ADICA</name>
<feature type="region of interest" description="Disordered" evidence="7">
    <location>
        <begin position="614"/>
        <end position="663"/>
    </location>
</feature>
<keyword evidence="3 6" id="KW-0378">Hydrolase</keyword>
<dbReference type="InterPro" id="IPR011993">
    <property type="entry name" value="PH-like_dom_sf"/>
</dbReference>
<comment type="similarity">
    <text evidence="6">Belongs to the phospholipase D family.</text>
</comment>
<feature type="compositionally biased region" description="Polar residues" evidence="7">
    <location>
        <begin position="621"/>
        <end position="630"/>
    </location>
</feature>
<feature type="region of interest" description="Disordered" evidence="7">
    <location>
        <begin position="1"/>
        <end position="20"/>
    </location>
</feature>
<evidence type="ECO:0000256" key="3">
    <source>
        <dbReference type="ARBA" id="ARBA00022801"/>
    </source>
</evidence>
<dbReference type="Pfam" id="PF13091">
    <property type="entry name" value="PLDc_2"/>
    <property type="match status" value="1"/>
</dbReference>
<dbReference type="EMBL" id="JABFUD020000019">
    <property type="protein sequence ID" value="KAI5065331.1"/>
    <property type="molecule type" value="Genomic_DNA"/>
</dbReference>
<accession>A0A9D4UC78</accession>
<evidence type="ECO:0000256" key="5">
    <source>
        <dbReference type="ARBA" id="ARBA00023098"/>
    </source>
</evidence>
<dbReference type="Gene3D" id="3.30.870.10">
    <property type="entry name" value="Endonuclease Chain A"/>
    <property type="match status" value="2"/>
</dbReference>
<sequence length="1093" mass="124249">MPKRRDSGSGSGSHYFRMQAGSPSVPFLRRDEERIFDELPSATVIDASRSEGLELSQFQLLYTIEIRYKQFQWRLVKKASQVLMLHFDLKKRALFEDLQEKQEQVKEWLQNLGLGEHSGAAVSPGHFDEDYLEESHSSLISRRDVPSSAAFPVIRPALGRLSSVSLKAIASMQGYLNHFLDSLDIVNTREVCKFLEVSKLSFKPEYGPKLREGYVSVKHLQRIHSTEESSSCSCCRWMPCCNDNWQKVWAVLKPGFLALVADPCDAKLLDIVVFDVLSSSDGKSDGRIGLAKLSRERNPLYFAFTVACGNRTIKIRSKRAGNARDWVAAINDAGLRPPEGWCHPHRYGSFAPPRGTYDDGSEAQWFIDGEAAFNAIALAIEQAKSEIFIAGWWLCPELYLRRPFAEHEQSRLDALLQKKAQMGVKIYILLYKELALALKINSMYSKRRLLTIHENVKVLRYPNHFASGVYLWSHHEKIVIVDHQVCFLGGLDLCFGRYDNWEHKVCDSTSTTWPGKDYYNPRELEPNSWEDAMKDELNRQLYPRMPWHDVHCAIWGPACRDVARHFVQRWNYAKRSKAPYEPGIPLLLPHHHMVLPHYHSTGYIDVPALIEVSKENEQDDQSTSARSSYQDIPLLVPREGEVGEGSEGNSREREADETISGDGKLGDSKRHCFKCSSDTSSVQMHDFALDQDSGAGSMKVNGSNALENGFHQEWWHEQIRDGQLSNDEPVGQVGPRVSCSCQVLRSVGFWSAGTSQSEETSIHSAYCSLISKAEHFVYIENQFFISGFDDDDVICNRVLQALYDRIMQAHNDRRCFRVIVVIPLLPGFQGGVDDAGAATVRAIMHWQYRTISRGRYSLLHRLQESIGSELDNYVSFYGLRNYGKLSESCPHVTSQVYVHSKIMIIDDRAVLIGSANINDRSLLGSRDSEVAVVLEDKEFIDSYMDSRPWKAGRLAHWLRMSLWAEHLGLAESEMNVLMDPVCETTYKHIWMTTAKMNTVIYEKLFGCIPNDHIHTRSALRQSIAKEKEKLGHTTIDLGMAINDIPVQFNGFSDLSVTSIRGLLVSFSLHFLKEEDLRPVFKESEYYASAQVFH</sequence>
<dbReference type="PIRSF" id="PIRSF009376">
    <property type="entry name" value="Phospholipase_D_euk"/>
    <property type="match status" value="1"/>
</dbReference>
<dbReference type="GO" id="GO:0005886">
    <property type="term" value="C:plasma membrane"/>
    <property type="evidence" value="ECO:0007669"/>
    <property type="project" value="TreeGrafter"/>
</dbReference>
<keyword evidence="2" id="KW-0677">Repeat</keyword>
<keyword evidence="11" id="KW-1185">Reference proteome</keyword>
<dbReference type="InterPro" id="IPR001849">
    <property type="entry name" value="PH_domain"/>
</dbReference>
<dbReference type="InterPro" id="IPR025202">
    <property type="entry name" value="PLD-like_dom"/>
</dbReference>
<dbReference type="CDD" id="cd09141">
    <property type="entry name" value="PLDc_vPLD1_2_yPLD_like_2"/>
    <property type="match status" value="1"/>
</dbReference>
<organism evidence="10 11">
    <name type="scientific">Adiantum capillus-veneris</name>
    <name type="common">Maidenhair fern</name>
    <dbReference type="NCBI Taxonomy" id="13818"/>
    <lineage>
        <taxon>Eukaryota</taxon>
        <taxon>Viridiplantae</taxon>
        <taxon>Streptophyta</taxon>
        <taxon>Embryophyta</taxon>
        <taxon>Tracheophyta</taxon>
        <taxon>Polypodiopsida</taxon>
        <taxon>Polypodiidae</taxon>
        <taxon>Polypodiales</taxon>
        <taxon>Pteridineae</taxon>
        <taxon>Pteridaceae</taxon>
        <taxon>Vittarioideae</taxon>
        <taxon>Adiantum</taxon>
    </lineage>
</organism>
<dbReference type="SMART" id="SM00233">
    <property type="entry name" value="PH"/>
    <property type="match status" value="1"/>
</dbReference>
<protein>
    <recommendedName>
        <fullName evidence="6">Phospholipase</fullName>
        <ecNumber evidence="6">3.1.4.4</ecNumber>
    </recommendedName>
</protein>